<proteinExistence type="predicted"/>
<dbReference type="STRING" id="1169540.A0A0G4ELP7"/>
<feature type="compositionally biased region" description="Low complexity" evidence="1">
    <location>
        <begin position="739"/>
        <end position="758"/>
    </location>
</feature>
<evidence type="ECO:0000313" key="2">
    <source>
        <dbReference type="EMBL" id="CEL97944.1"/>
    </source>
</evidence>
<reference evidence="2 3" key="1">
    <citation type="submission" date="2014-11" db="EMBL/GenBank/DDBJ databases">
        <authorList>
            <person name="Zhu J."/>
            <person name="Qi W."/>
            <person name="Song R."/>
        </authorList>
    </citation>
    <scope>NUCLEOTIDE SEQUENCE [LARGE SCALE GENOMIC DNA]</scope>
</reference>
<feature type="compositionally biased region" description="Low complexity" evidence="1">
    <location>
        <begin position="354"/>
        <end position="379"/>
    </location>
</feature>
<evidence type="ECO:0000256" key="1">
    <source>
        <dbReference type="SAM" id="MobiDB-lite"/>
    </source>
</evidence>
<dbReference type="AlphaFoldDB" id="A0A0G4ELP7"/>
<dbReference type="VEuPathDB" id="CryptoDB:Vbra_12391"/>
<feature type="region of interest" description="Disordered" evidence="1">
    <location>
        <begin position="1"/>
        <end position="231"/>
    </location>
</feature>
<sequence length="1195" mass="128013">MSDQEHGEQDPSPVGQDGGDSPEAQQQQPTAENGHITTTEHQEAGAVDGDQQGEGNDGNQEQLNTESKPHEQPADATVDESPAVQPEDSNQPAEETDGDGGRQADQQQQQQQQEFQTPSDHSNDALERTTPPQPPSRPPKCTVEAMVKQHEQLIESASPPASPVVTKPEQGAQTVDQHHIDKGHTADDDHGQAAKDDAKGREGEGEEGAVACGEGGEQVSPPDVAVGLGVDGSCEGEGVGVGVCGEEGTAEVAGSVDKEAKDKNNTDNNKKTAPAAAGASVAEDPEKSAGAPAVTMVSTTKDTDIHTAKEEPLKDVQMPKIAPFVPSQSQELIVAPVSVSAGRNGDDDSDDDLGSGNSLPAANQQPRQQQQPSEQPAPANDDDYDWGSAPANNDDDGELTYQQDLIPAGESYPIGFSTSRQLRRATSAPQLQETATTTVADGIDPRRATIPQVDMLFHTLFGPLLHPAETREAMLLVAEAFQGMTSVTTDPRSLQYWARQLNNAFSSLTDLPRAMPHICFLLVTRGASMPNIAVWRMVIDRLTLDHARYRLYDDTTFETMDLPGAVRRMAISLLDLVLTELLDGDQRGIAYTLSNIADLTGLLTYARGLPIRPHELDLHAVTHTAVQRDRLADILPTLVRLFAHTRHVEPDPDLDALLHDLYIHHTRMATYLASIQQRQRGYVAADDEFFPTPESMRREIAEGPQLEPEKLEALVREVEEEQKRRQEEARQRMEEEANARQASASASAAAAAAASSSSVPSLMRDDVRPSEAPGPPSRSSGRVPLGRSLRPLQPWTDGNDAVDERLCMPLQTSQTRGGGETAALAEPSAGSDVAIAPTTAQQGDGRAPSDDQALIAAHTDRDHRSSVVDPSHEHLIAGGSAASGGMAGGGGGNLASLQAQLNTLILVAGLQMQEILTVAHQVRALDPEGVYTRTVAGPMTPSAANMLQTIQSFQASPPAYSSVPSLLVPSARTHRAMSGAPVSRAAGAPRSHAGGRVDAVATVDHSGRVVHSSRQILTSSEAAGGTGRAREFVGRPSRTDLWLDFDRWTTDQTMTAAPQVAIGDPQGAFHREMVLPTRTLRNIQSVQHQLPSCGLPSPPCPTCARRSPYTDPLLARSADYIPSLALALQRSPCTRPVYHPSRRWAPLRVVRPLRLRDVAAGWVVVVGMAVVDKEEDSRGEGEWEGHQWEGAREAR</sequence>
<feature type="compositionally biased region" description="Low complexity" evidence="1">
    <location>
        <begin position="48"/>
        <end position="62"/>
    </location>
</feature>
<feature type="compositionally biased region" description="Basic and acidic residues" evidence="1">
    <location>
        <begin position="176"/>
        <end position="203"/>
    </location>
</feature>
<feature type="compositionally biased region" description="Basic and acidic residues" evidence="1">
    <location>
        <begin position="301"/>
        <end position="314"/>
    </location>
</feature>
<dbReference type="InParanoid" id="A0A0G4ELP7"/>
<keyword evidence="3" id="KW-1185">Reference proteome</keyword>
<feature type="compositionally biased region" description="Basic and acidic residues" evidence="1">
    <location>
        <begin position="256"/>
        <end position="270"/>
    </location>
</feature>
<feature type="compositionally biased region" description="Low complexity" evidence="1">
    <location>
        <begin position="777"/>
        <end position="790"/>
    </location>
</feature>
<feature type="compositionally biased region" description="Basic and acidic residues" evidence="1">
    <location>
        <begin position="717"/>
        <end position="738"/>
    </location>
</feature>
<feature type="compositionally biased region" description="Polar residues" evidence="1">
    <location>
        <begin position="23"/>
        <end position="37"/>
    </location>
</feature>
<evidence type="ECO:0000313" key="3">
    <source>
        <dbReference type="Proteomes" id="UP000041254"/>
    </source>
</evidence>
<dbReference type="EMBL" id="CDMY01000259">
    <property type="protein sequence ID" value="CEL97944.1"/>
    <property type="molecule type" value="Genomic_DNA"/>
</dbReference>
<feature type="region of interest" description="Disordered" evidence="1">
    <location>
        <begin position="717"/>
        <end position="801"/>
    </location>
</feature>
<name>A0A0G4ELP7_VITBC</name>
<dbReference type="Proteomes" id="UP000041254">
    <property type="component" value="Unassembled WGS sequence"/>
</dbReference>
<gene>
    <name evidence="2" type="ORF">Vbra_12391</name>
</gene>
<accession>A0A0G4ELP7</accession>
<organism evidence="2 3">
    <name type="scientific">Vitrella brassicaformis (strain CCMP3155)</name>
    <dbReference type="NCBI Taxonomy" id="1169540"/>
    <lineage>
        <taxon>Eukaryota</taxon>
        <taxon>Sar</taxon>
        <taxon>Alveolata</taxon>
        <taxon>Colpodellida</taxon>
        <taxon>Vitrellaceae</taxon>
        <taxon>Vitrella</taxon>
    </lineage>
</organism>
<feature type="region of interest" description="Disordered" evidence="1">
    <location>
        <begin position="254"/>
        <end position="399"/>
    </location>
</feature>
<protein>
    <submittedName>
        <fullName evidence="2">Uncharacterized protein</fullName>
    </submittedName>
</protein>
<feature type="region of interest" description="Disordered" evidence="1">
    <location>
        <begin position="1175"/>
        <end position="1195"/>
    </location>
</feature>